<protein>
    <submittedName>
        <fullName evidence="1">Uncharacterized protein</fullName>
    </submittedName>
</protein>
<evidence type="ECO:0000313" key="1">
    <source>
        <dbReference type="EMBL" id="EHN12272.1"/>
    </source>
</evidence>
<proteinExistence type="predicted"/>
<accession>H0E213</accession>
<name>H0E213_9ACTN</name>
<evidence type="ECO:0000313" key="2">
    <source>
        <dbReference type="Proteomes" id="UP000005143"/>
    </source>
</evidence>
<sequence length="43" mass="4150">MQADDAAGRTARAAGATIGPGDAGCAMVACAVRGTVLGGRSWE</sequence>
<dbReference type="Proteomes" id="UP000005143">
    <property type="component" value="Unassembled WGS sequence"/>
</dbReference>
<gene>
    <name evidence="1" type="ORF">PAI11_08260</name>
</gene>
<organism evidence="1 2">
    <name type="scientific">Patulibacter medicamentivorans</name>
    <dbReference type="NCBI Taxonomy" id="1097667"/>
    <lineage>
        <taxon>Bacteria</taxon>
        <taxon>Bacillati</taxon>
        <taxon>Actinomycetota</taxon>
        <taxon>Thermoleophilia</taxon>
        <taxon>Solirubrobacterales</taxon>
        <taxon>Patulibacteraceae</taxon>
        <taxon>Patulibacter</taxon>
    </lineage>
</organism>
<dbReference type="AlphaFoldDB" id="H0E213"/>
<comment type="caution">
    <text evidence="1">The sequence shown here is derived from an EMBL/GenBank/DDBJ whole genome shotgun (WGS) entry which is preliminary data.</text>
</comment>
<reference evidence="1 2" key="1">
    <citation type="journal article" date="2013" name="Biodegradation">
        <title>Quantitative proteomic analysis of ibuprofen-degrading Patulibacter sp. strain I11.</title>
        <authorList>
            <person name="Almeida B."/>
            <person name="Kjeldal H."/>
            <person name="Lolas I."/>
            <person name="Knudsen A.D."/>
            <person name="Carvalho G."/>
            <person name="Nielsen K.L."/>
            <person name="Barreto Crespo M.T."/>
            <person name="Stensballe A."/>
            <person name="Nielsen J.L."/>
        </authorList>
    </citation>
    <scope>NUCLEOTIDE SEQUENCE [LARGE SCALE GENOMIC DNA]</scope>
    <source>
        <strain evidence="1 2">I11</strain>
    </source>
</reference>
<keyword evidence="2" id="KW-1185">Reference proteome</keyword>
<dbReference type="EMBL" id="AGUD01000038">
    <property type="protein sequence ID" value="EHN12272.1"/>
    <property type="molecule type" value="Genomic_DNA"/>
</dbReference>